<accession>A0AAV7I4K2</accession>
<comment type="caution">
    <text evidence="1">The sequence shown here is derived from an EMBL/GenBank/DDBJ whole genome shotgun (WGS) entry which is preliminary data.</text>
</comment>
<sequence>MSFESRIWFLERSEIPNKYVIESLLVAGAHSSGREDLGSPQLNRTYPDIRIIYDYSRNFIENDESSLAAGSDRVPVLFILLHFHSKITSIPPALFGRRGKSRIMQCILCFRVLADARWTRSKTLMLSGKTKACPIVQMSDRYSQTRPELPAKLTYIST</sequence>
<dbReference type="Proteomes" id="UP000826195">
    <property type="component" value="Unassembled WGS sequence"/>
</dbReference>
<dbReference type="EMBL" id="JAHXZJ010001119">
    <property type="protein sequence ID" value="KAH0553532.1"/>
    <property type="molecule type" value="Genomic_DNA"/>
</dbReference>
<evidence type="ECO:0000313" key="1">
    <source>
        <dbReference type="EMBL" id="KAH0553532.1"/>
    </source>
</evidence>
<keyword evidence="2" id="KW-1185">Reference proteome</keyword>
<gene>
    <name evidence="1" type="ORF">KQX54_002023</name>
</gene>
<protein>
    <recommendedName>
        <fullName evidence="3">Maturase K</fullName>
    </recommendedName>
</protein>
<dbReference type="AlphaFoldDB" id="A0AAV7I4K2"/>
<proteinExistence type="predicted"/>
<evidence type="ECO:0008006" key="3">
    <source>
        <dbReference type="Google" id="ProtNLM"/>
    </source>
</evidence>
<reference evidence="1 2" key="1">
    <citation type="journal article" date="2021" name="J. Hered.">
        <title>A chromosome-level genome assembly of the parasitoid wasp, Cotesia glomerata (Hymenoptera: Braconidae).</title>
        <authorList>
            <person name="Pinto B.J."/>
            <person name="Weis J.J."/>
            <person name="Gamble T."/>
            <person name="Ode P.J."/>
            <person name="Paul R."/>
            <person name="Zaspel J.M."/>
        </authorList>
    </citation>
    <scope>NUCLEOTIDE SEQUENCE [LARGE SCALE GENOMIC DNA]</scope>
    <source>
        <strain evidence="1">CgM1</strain>
    </source>
</reference>
<organism evidence="1 2">
    <name type="scientific">Cotesia glomerata</name>
    <name type="common">Lepidopteran parasitic wasp</name>
    <name type="synonym">Apanteles glomeratus</name>
    <dbReference type="NCBI Taxonomy" id="32391"/>
    <lineage>
        <taxon>Eukaryota</taxon>
        <taxon>Metazoa</taxon>
        <taxon>Ecdysozoa</taxon>
        <taxon>Arthropoda</taxon>
        <taxon>Hexapoda</taxon>
        <taxon>Insecta</taxon>
        <taxon>Pterygota</taxon>
        <taxon>Neoptera</taxon>
        <taxon>Endopterygota</taxon>
        <taxon>Hymenoptera</taxon>
        <taxon>Apocrita</taxon>
        <taxon>Ichneumonoidea</taxon>
        <taxon>Braconidae</taxon>
        <taxon>Microgastrinae</taxon>
        <taxon>Cotesia</taxon>
    </lineage>
</organism>
<evidence type="ECO:0000313" key="2">
    <source>
        <dbReference type="Proteomes" id="UP000826195"/>
    </source>
</evidence>
<name>A0AAV7I4K2_COTGL</name>